<dbReference type="RefSeq" id="WP_043058365.1">
    <property type="nucleotide sequence ID" value="NZ_LXEY01000021.1"/>
</dbReference>
<dbReference type="SUPFAM" id="SSF51730">
    <property type="entry name" value="FAD-linked oxidoreductase"/>
    <property type="match status" value="1"/>
</dbReference>
<dbReference type="Gene3D" id="3.40.309.10">
    <property type="entry name" value="Aldehyde Dehydrogenase, Chain A, domain 2"/>
    <property type="match status" value="1"/>
</dbReference>
<dbReference type="InterPro" id="IPR016162">
    <property type="entry name" value="Ald_DH_N"/>
</dbReference>
<dbReference type="AlphaFoldDB" id="A0A1B7LXI0"/>
<dbReference type="InterPro" id="IPR015590">
    <property type="entry name" value="Aldehyde_DH_dom"/>
</dbReference>
<dbReference type="Pfam" id="PF01619">
    <property type="entry name" value="Pro_dh"/>
    <property type="match status" value="1"/>
</dbReference>
<dbReference type="GO" id="GO:0003700">
    <property type="term" value="F:DNA-binding transcription factor activity"/>
    <property type="evidence" value="ECO:0007669"/>
    <property type="project" value="InterPro"/>
</dbReference>
<protein>
    <recommendedName>
        <fullName evidence="2">L-glutamate gamma-semialdehyde dehydrogenase</fullName>
        <ecNumber evidence="2">1.2.1.88</ecNumber>
    </recommendedName>
</protein>
<dbReference type="InterPro" id="IPR025703">
    <property type="entry name" value="Bifunct_PutA"/>
</dbReference>
<dbReference type="GO" id="GO:0010133">
    <property type="term" value="P:L-proline catabolic process to L-glutamate"/>
    <property type="evidence" value="ECO:0007669"/>
    <property type="project" value="InterPro"/>
</dbReference>
<dbReference type="Gene3D" id="3.20.20.220">
    <property type="match status" value="1"/>
</dbReference>
<dbReference type="GO" id="GO:0003842">
    <property type="term" value="F:L-glutamate gamma-semialdehyde dehydrogenase activity"/>
    <property type="evidence" value="ECO:0007669"/>
    <property type="project" value="UniProtKB-EC"/>
</dbReference>
<dbReference type="Gene3D" id="3.40.605.10">
    <property type="entry name" value="Aldehyde Dehydrogenase, Chain A, domain 1"/>
    <property type="match status" value="1"/>
</dbReference>
<dbReference type="OrthoDB" id="9812625at2"/>
<dbReference type="STRING" id="1837282.A6F49_14040"/>
<evidence type="ECO:0000313" key="10">
    <source>
        <dbReference type="Proteomes" id="UP000078292"/>
    </source>
</evidence>
<evidence type="ECO:0000256" key="5">
    <source>
        <dbReference type="ARBA" id="ARBA00048142"/>
    </source>
</evidence>
<feature type="active site" evidence="6">
    <location>
        <position position="724"/>
    </location>
</feature>
<keyword evidence="4" id="KW-0520">NAD</keyword>
<dbReference type="PANTHER" id="PTHR42862">
    <property type="entry name" value="DELTA-1-PYRROLINE-5-CARBOXYLATE DEHYDROGENASE 1, ISOFORM A-RELATED"/>
    <property type="match status" value="1"/>
</dbReference>
<keyword evidence="3" id="KW-0560">Oxidoreductase</keyword>
<dbReference type="InterPro" id="IPR050485">
    <property type="entry name" value="Proline_metab_enzyme"/>
</dbReference>
<reference evidence="9 10" key="1">
    <citation type="submission" date="2016-04" db="EMBL/GenBank/DDBJ databases">
        <title>First whole genome shotgun sequence of the bacterium Enteractinococcus sp. strain UASWS1574.</title>
        <authorList>
            <person name="Crovadore J."/>
            <person name="Chablais R."/>
            <person name="Lefort F."/>
        </authorList>
    </citation>
    <scope>NUCLEOTIDE SEQUENCE [LARGE SCALE GENOMIC DNA]</scope>
    <source>
        <strain evidence="9 10">UASWS1574</strain>
    </source>
</reference>
<comment type="caution">
    <text evidence="9">The sequence shown here is derived from an EMBL/GenBank/DDBJ whole genome shotgun (WGS) entry which is preliminary data.</text>
</comment>
<gene>
    <name evidence="9" type="ORF">A6F49_14040</name>
</gene>
<dbReference type="EMBL" id="LXEY01000021">
    <property type="protein sequence ID" value="OAV59873.1"/>
    <property type="molecule type" value="Genomic_DNA"/>
</dbReference>
<dbReference type="InterPro" id="IPR029041">
    <property type="entry name" value="FAD-linked_oxidoreductase-like"/>
</dbReference>
<accession>A0A1B7LXI0</accession>
<proteinExistence type="predicted"/>
<dbReference type="EC" id="1.2.1.88" evidence="2"/>
<dbReference type="PANTHER" id="PTHR42862:SF1">
    <property type="entry name" value="DELTA-1-PYRROLINE-5-CARBOXYLATE DEHYDROGENASE 2, ISOFORM A-RELATED"/>
    <property type="match status" value="1"/>
</dbReference>
<keyword evidence="10" id="KW-1185">Reference proteome</keyword>
<dbReference type="InterPro" id="IPR016161">
    <property type="entry name" value="Ald_DH/histidinol_DH"/>
</dbReference>
<comment type="pathway">
    <text evidence="1">Amino-acid degradation; L-proline degradation into L-glutamate; L-glutamate from L-proline: step 2/2.</text>
</comment>
<organism evidence="9 10">
    <name type="scientific">Enteractinococcus helveticum</name>
    <dbReference type="NCBI Taxonomy" id="1837282"/>
    <lineage>
        <taxon>Bacteria</taxon>
        <taxon>Bacillati</taxon>
        <taxon>Actinomycetota</taxon>
        <taxon>Actinomycetes</taxon>
        <taxon>Micrococcales</taxon>
        <taxon>Micrococcaceae</taxon>
    </lineage>
</organism>
<feature type="domain" description="Aldehyde dehydrogenase" evidence="7">
    <location>
        <begin position="517"/>
        <end position="947"/>
    </location>
</feature>
<dbReference type="SUPFAM" id="SSF53720">
    <property type="entry name" value="ALDH-like"/>
    <property type="match status" value="1"/>
</dbReference>
<feature type="domain" description="Proline dehydrogenase" evidence="8">
    <location>
        <begin position="135"/>
        <end position="428"/>
    </location>
</feature>
<evidence type="ECO:0000256" key="6">
    <source>
        <dbReference type="PIRSR" id="PIRSR000197-1"/>
    </source>
</evidence>
<dbReference type="PIRSF" id="PIRSF000197">
    <property type="entry name" value="Bifunct_PutA"/>
    <property type="match status" value="1"/>
</dbReference>
<evidence type="ECO:0000256" key="1">
    <source>
        <dbReference type="ARBA" id="ARBA00004786"/>
    </source>
</evidence>
<comment type="catalytic activity">
    <reaction evidence="5">
        <text>L-glutamate 5-semialdehyde + NAD(+) + H2O = L-glutamate + NADH + 2 H(+)</text>
        <dbReference type="Rhea" id="RHEA:30235"/>
        <dbReference type="ChEBI" id="CHEBI:15377"/>
        <dbReference type="ChEBI" id="CHEBI:15378"/>
        <dbReference type="ChEBI" id="CHEBI:29985"/>
        <dbReference type="ChEBI" id="CHEBI:57540"/>
        <dbReference type="ChEBI" id="CHEBI:57945"/>
        <dbReference type="ChEBI" id="CHEBI:58066"/>
        <dbReference type="EC" id="1.2.1.88"/>
    </reaction>
</comment>
<evidence type="ECO:0000259" key="7">
    <source>
        <dbReference type="Pfam" id="PF00171"/>
    </source>
</evidence>
<evidence type="ECO:0000313" key="9">
    <source>
        <dbReference type="EMBL" id="OAV59873.1"/>
    </source>
</evidence>
<dbReference type="GO" id="GO:0004657">
    <property type="term" value="F:proline dehydrogenase activity"/>
    <property type="evidence" value="ECO:0007669"/>
    <property type="project" value="InterPro"/>
</dbReference>
<dbReference type="Proteomes" id="UP000078292">
    <property type="component" value="Unassembled WGS sequence"/>
</dbReference>
<dbReference type="PROSITE" id="PS00070">
    <property type="entry name" value="ALDEHYDE_DEHYDR_CYS"/>
    <property type="match status" value="1"/>
</dbReference>
<dbReference type="Pfam" id="PF00171">
    <property type="entry name" value="Aldedh"/>
    <property type="match status" value="1"/>
</dbReference>
<dbReference type="InterPro" id="IPR002872">
    <property type="entry name" value="Proline_DH_dom"/>
</dbReference>
<feature type="active site" evidence="6">
    <location>
        <position position="758"/>
    </location>
</feature>
<dbReference type="GO" id="GO:0009898">
    <property type="term" value="C:cytoplasmic side of plasma membrane"/>
    <property type="evidence" value="ECO:0007669"/>
    <property type="project" value="TreeGrafter"/>
</dbReference>
<dbReference type="InterPro" id="IPR016160">
    <property type="entry name" value="Ald_DH_CS_CYS"/>
</dbReference>
<evidence type="ECO:0000256" key="3">
    <source>
        <dbReference type="ARBA" id="ARBA00023002"/>
    </source>
</evidence>
<evidence type="ECO:0000256" key="4">
    <source>
        <dbReference type="ARBA" id="ARBA00023027"/>
    </source>
</evidence>
<name>A0A1B7LXI0_9MICC</name>
<evidence type="ECO:0000256" key="2">
    <source>
        <dbReference type="ARBA" id="ARBA00012884"/>
    </source>
</evidence>
<dbReference type="InterPro" id="IPR016163">
    <property type="entry name" value="Ald_DH_C"/>
</dbReference>
<sequence>MQTPAHATSEITPWQLGDQAIEQVRTWLAQAANIKPDASAQQLAGVLKDPNGLDFTVGFVDRVVRPEDHHAAASALAHIAYDVPAFLPWYLQSAVRTGGKLAEVAPGVVVPAAQAALRAMVGHLIIDSRDKQLGKAIKRLRTDGIDLNINLLGEAILGQGEADNRVAATLALIHRHDVDYVSIKVSATVAPHNHWAHDEAVENIVQQLRPLYRAAMTSDPVTFINLDMEEYKDLDLTIDVYRRLISEPEFKHFRTGIVLQAYLPDAYQAMVGLQEFAAQRVAAGGAPIKVRVVKGANLPMEKVKAAMHHWPQTVWPTKQDTDTNYKRILNHALTPERLTNVEIGVAGQNLFDIALAYLLMQHRNIPIDGPVDFEMLLGMATTQAQAIRADVGRLLLYTPVVHPDEFDVAISYLVRRLEEGASHENFMSAVFDLDNPVIFDRETQRFQASLAQLEAEADLVPQPRRQQNRATEHFEKASPVEFHNAADTDPDLPQNRDWAGAILGRMADSELGDDLVSSHQVTNQKQLDEVIDSAIAAGETWRKLPLETRSRVLIRIGDHLAANRGRLIEVMGSETGKTIDQADPEVSEGIDFARYYGQQCLELDNIAGAKPHPVGLTVVTPPWNFPMAIPTGSMTSALATGSPVIIKPAPQAQRTAAVIVQAIWDAFDEFELPHEILTFVIAEENSLGSNLVTDQRVERVILTGGYETAKLFTDLRPDMPLFGETSGKNAIIVTPSADLDLAVADVVNSAFGHAGQKCSAASLVILVGQTARSKRFHRQLLDAVNSLVVDYPTNPEAQMGPVIEPPGEKLTRGLTTLEHGQRWHLRPRLLDDSGQLYSPGVRSGVQPGSEYHMTEYFGPVLGVMSAETLDEAIEYVNAVPFGLTSGIHSLDPDEIALWTEHVAAGNLYINRGITGAIVQRQPFGGWKRSAIGPGAKAGGPNYLLSLTDWTDAPDTVSAAQDDIADQLEATIGSVLDSADLKWLTQAVAHDATAVETYTGQRDISNLHVEINVLRYRPVPVTMRVTDTGSTTLAQAIRVGYAGIRAQRAVASGQGTGALPMNTVSLPADTPEAITKVFNATNVRVVFDDTTSWLERARRLAQADPTKGSQRIRLIGDDETDETIKATAQTPEIAVYRQPVTSAGRLEMLPFLREQAVTMTAHRFGTINDLPQRALGDIQFG</sequence>
<evidence type="ECO:0000259" key="8">
    <source>
        <dbReference type="Pfam" id="PF01619"/>
    </source>
</evidence>